<dbReference type="Pfam" id="PF00755">
    <property type="entry name" value="Carn_acyltransf"/>
    <property type="match status" value="1"/>
</dbReference>
<accession>A0ABP0FV24</accession>
<dbReference type="Proteomes" id="UP001642483">
    <property type="component" value="Unassembled WGS sequence"/>
</dbReference>
<dbReference type="SUPFAM" id="SSF52777">
    <property type="entry name" value="CoA-dependent acyltransferases"/>
    <property type="match status" value="2"/>
</dbReference>
<evidence type="ECO:0000256" key="11">
    <source>
        <dbReference type="SAM" id="Phobius"/>
    </source>
</evidence>
<feature type="transmembrane region" description="Helical" evidence="11">
    <location>
        <begin position="59"/>
        <end position="77"/>
    </location>
</feature>
<comment type="similarity">
    <text evidence="2 10">Belongs to the carnitine/choline acetyltransferase family.</text>
</comment>
<evidence type="ECO:0000259" key="13">
    <source>
        <dbReference type="Pfam" id="PF16484"/>
    </source>
</evidence>
<reference evidence="14 15" key="1">
    <citation type="submission" date="2024-02" db="EMBL/GenBank/DDBJ databases">
        <authorList>
            <person name="Daric V."/>
            <person name="Darras S."/>
        </authorList>
    </citation>
    <scope>NUCLEOTIDE SEQUENCE [LARGE SCALE GENOMIC DNA]</scope>
</reference>
<keyword evidence="5" id="KW-0276">Fatty acid metabolism</keyword>
<keyword evidence="9 10" id="KW-0012">Acyltransferase</keyword>
<evidence type="ECO:0000256" key="4">
    <source>
        <dbReference type="ARBA" id="ARBA00022692"/>
    </source>
</evidence>
<keyword evidence="7" id="KW-0443">Lipid metabolism</keyword>
<dbReference type="Gene3D" id="3.30.559.70">
    <property type="entry name" value="Choline/Carnitine o-acyltransferase, domain 2"/>
    <property type="match status" value="1"/>
</dbReference>
<evidence type="ECO:0000256" key="8">
    <source>
        <dbReference type="ARBA" id="ARBA00023136"/>
    </source>
</evidence>
<evidence type="ECO:0000313" key="15">
    <source>
        <dbReference type="Proteomes" id="UP001642483"/>
    </source>
</evidence>
<comment type="caution">
    <text evidence="14">The sequence shown here is derived from an EMBL/GenBank/DDBJ whole genome shotgun (WGS) entry which is preliminary data.</text>
</comment>
<keyword evidence="4 11" id="KW-0812">Transmembrane</keyword>
<dbReference type="PROSITE" id="PS00439">
    <property type="entry name" value="ACYLTRANSF_C_1"/>
    <property type="match status" value="1"/>
</dbReference>
<evidence type="ECO:0000256" key="3">
    <source>
        <dbReference type="ARBA" id="ARBA00022679"/>
    </source>
</evidence>
<dbReference type="InterPro" id="IPR042231">
    <property type="entry name" value="Cho/carn_acyl_trans_2"/>
</dbReference>
<evidence type="ECO:0000256" key="9">
    <source>
        <dbReference type="ARBA" id="ARBA00023315"/>
    </source>
</evidence>
<keyword evidence="8 11" id="KW-0472">Membrane</keyword>
<feature type="domain" description="Choline/carnitine acyltransferase" evidence="12">
    <location>
        <begin position="171"/>
        <end position="750"/>
    </location>
</feature>
<protein>
    <recommendedName>
        <fullName evidence="16">Carnitine O-palmitoyltransferase</fullName>
    </recommendedName>
</protein>
<evidence type="ECO:0000256" key="7">
    <source>
        <dbReference type="ARBA" id="ARBA00023098"/>
    </source>
</evidence>
<evidence type="ECO:0000259" key="12">
    <source>
        <dbReference type="Pfam" id="PF00755"/>
    </source>
</evidence>
<evidence type="ECO:0000256" key="1">
    <source>
        <dbReference type="ARBA" id="ARBA00004141"/>
    </source>
</evidence>
<evidence type="ECO:0000256" key="5">
    <source>
        <dbReference type="ARBA" id="ARBA00022832"/>
    </source>
</evidence>
<dbReference type="PANTHER" id="PTHR22589">
    <property type="entry name" value="CARNITINE O-ACYLTRANSFERASE"/>
    <property type="match status" value="1"/>
</dbReference>
<dbReference type="InterPro" id="IPR032476">
    <property type="entry name" value="CPT_N"/>
</dbReference>
<evidence type="ECO:0000256" key="2">
    <source>
        <dbReference type="ARBA" id="ARBA00005232"/>
    </source>
</evidence>
<keyword evidence="6 11" id="KW-1133">Transmembrane helix</keyword>
<evidence type="ECO:0000256" key="6">
    <source>
        <dbReference type="ARBA" id="ARBA00022989"/>
    </source>
</evidence>
<feature type="transmembrane region" description="Helical" evidence="11">
    <location>
        <begin position="97"/>
        <end position="123"/>
    </location>
</feature>
<dbReference type="Pfam" id="PF16484">
    <property type="entry name" value="CPT_N"/>
    <property type="match status" value="1"/>
</dbReference>
<dbReference type="PROSITE" id="PS00440">
    <property type="entry name" value="ACYLTRANSF_C_2"/>
    <property type="match status" value="1"/>
</dbReference>
<dbReference type="Gene3D" id="3.30.559.10">
    <property type="entry name" value="Chloramphenicol acetyltransferase-like domain"/>
    <property type="match status" value="1"/>
</dbReference>
<keyword evidence="15" id="KW-1185">Reference proteome</keyword>
<dbReference type="Gene3D" id="6.10.250.1760">
    <property type="match status" value="1"/>
</dbReference>
<name>A0ABP0FV24_CLALP</name>
<evidence type="ECO:0000256" key="10">
    <source>
        <dbReference type="RuleBase" id="RU003801"/>
    </source>
</evidence>
<comment type="subcellular location">
    <subcellularLocation>
        <location evidence="1">Membrane</location>
        <topology evidence="1">Multi-pass membrane protein</topology>
    </subcellularLocation>
</comment>
<dbReference type="EMBL" id="CAWYQH010000097">
    <property type="protein sequence ID" value="CAK8683188.1"/>
    <property type="molecule type" value="Genomic_DNA"/>
</dbReference>
<keyword evidence="3 10" id="KW-0808">Transferase</keyword>
<organism evidence="14 15">
    <name type="scientific">Clavelina lepadiformis</name>
    <name type="common">Light-bulb sea squirt</name>
    <name type="synonym">Ascidia lepadiformis</name>
    <dbReference type="NCBI Taxonomy" id="159417"/>
    <lineage>
        <taxon>Eukaryota</taxon>
        <taxon>Metazoa</taxon>
        <taxon>Chordata</taxon>
        <taxon>Tunicata</taxon>
        <taxon>Ascidiacea</taxon>
        <taxon>Aplousobranchia</taxon>
        <taxon>Clavelinidae</taxon>
        <taxon>Clavelina</taxon>
    </lineage>
</organism>
<evidence type="ECO:0008006" key="16">
    <source>
        <dbReference type="Google" id="ProtNLM"/>
    </source>
</evidence>
<sequence>MAEAHAAVAFSFSVTQEGLNVHISHDALKGVYLSGIRSWRKRFVRFLNRFASGVFPAKFWSLGLLTLILLSGALLGYDVTCGFNAKIHDAFFTSQSFLTWMCSYTITCTLIWLAGVLLIRYLLKLLLSYHGFMFEPHGKISMSTKLWAVCTKILGGSNPQLYSYQASLPRLPVPAIKDTINRYLRSVRPLLCDADYDQMVKLSDEFSVTMASRLQRYLVLKSWWATNYVSDWWEQYVYLAGRGPIMVNSNYYGMDLLYHQPTSKQTSRAASFVHALFAFRSTLDKENIKPIKVNGVVPLCSAQYERIFNTCRLPGVDNDTLHHWMDARHIAVLHQGRWFKVMCYKNGQLLGPKELEEVFETILNNKSAPSPGEENLAALTAGDRIPWAQARNQHFSNGVNKKSLHAIEKSAFVVVLDDEEHNLSEEDCTGLSNYGRSLLHGNCNNRWFDKSFNIVFFANGRLGLNAEHSWADAPIMSHVVEQALGFEYMHLSYDSDGKVSGVATVRPVPPQRLAWSISDECQEVINTSLALARNLADDVHLNVRAFKHFGKGLVKTFKMSPDAFIQAALQLAHLRDKGHFALTYEASMTRLFREGRTETVRSCTSEMVAFARSMEDPNSTDEERHTLLRKAADFHVSQYKEAMIGKGVDRHLFCLYVVSKYLKLESPFLQKVLTEPWRLSTSQTPHQQEMAIDLKKFPRFLSGGGGFGPVADDGYGVSYIICHENLIMFHISSKSSSSETNSDRFGDNIERAMLDMKDLCEKMKGKAKR</sequence>
<feature type="domain" description="Carnitine O-palmitoyltransferase N-terminal" evidence="13">
    <location>
        <begin position="1"/>
        <end position="46"/>
    </location>
</feature>
<dbReference type="InterPro" id="IPR023213">
    <property type="entry name" value="CAT-like_dom_sf"/>
</dbReference>
<dbReference type="InterPro" id="IPR000542">
    <property type="entry name" value="Carn_acyl_trans"/>
</dbReference>
<dbReference type="PANTHER" id="PTHR22589:SF31">
    <property type="entry name" value="CARNITINE O-PALMITOYLTRANSFERASE"/>
    <property type="match status" value="1"/>
</dbReference>
<proteinExistence type="inferred from homology"/>
<gene>
    <name evidence="14" type="ORF">CVLEPA_LOCUS14290</name>
</gene>
<evidence type="ECO:0000313" key="14">
    <source>
        <dbReference type="EMBL" id="CAK8683188.1"/>
    </source>
</evidence>
<dbReference type="InterPro" id="IPR039551">
    <property type="entry name" value="Cho/carn_acyl_trans"/>
</dbReference>